<keyword evidence="10" id="KW-1185">Reference proteome</keyword>
<dbReference type="PANTHER" id="PTHR19271:SF16">
    <property type="entry name" value="CYTOCHROME B"/>
    <property type="match status" value="1"/>
</dbReference>
<dbReference type="InterPro" id="IPR027387">
    <property type="entry name" value="Cytb/b6-like_sf"/>
</dbReference>
<gene>
    <name evidence="9" type="ORF">KDL28_11530</name>
</gene>
<feature type="domain" description="Cytochrome b/b6 N-terminal region profile" evidence="8">
    <location>
        <begin position="17"/>
        <end position="242"/>
    </location>
</feature>
<feature type="transmembrane region" description="Helical" evidence="7">
    <location>
        <begin position="116"/>
        <end position="138"/>
    </location>
</feature>
<comment type="cofactor">
    <cofactor evidence="1">
        <name>heme</name>
        <dbReference type="ChEBI" id="CHEBI:30413"/>
    </cofactor>
</comment>
<dbReference type="SUPFAM" id="SSF81342">
    <property type="entry name" value="Transmembrane di-heme cytochromes"/>
    <property type="match status" value="1"/>
</dbReference>
<feature type="transmembrane region" description="Helical" evidence="7">
    <location>
        <begin position="211"/>
        <end position="232"/>
    </location>
</feature>
<dbReference type="EC" id="7.1.1.8" evidence="2"/>
<evidence type="ECO:0000256" key="4">
    <source>
        <dbReference type="ARBA" id="ARBA00029351"/>
    </source>
</evidence>
<protein>
    <recommendedName>
        <fullName evidence="3">Cytochrome bc1 complex cytochrome b subunit</fullName>
        <ecNumber evidence="2">7.1.1.8</ecNumber>
    </recommendedName>
    <alternativeName>
        <fullName evidence="5">Cytochrome bc1 reductase complex subunit QcrB</fullName>
    </alternativeName>
</protein>
<evidence type="ECO:0000256" key="6">
    <source>
        <dbReference type="SAM" id="MobiDB-lite"/>
    </source>
</evidence>
<dbReference type="Pfam" id="PF13631">
    <property type="entry name" value="Cytochrom_B_N_2"/>
    <property type="match status" value="1"/>
</dbReference>
<organism evidence="9 10">
    <name type="scientific">Pseudonocardia humida</name>
    <dbReference type="NCBI Taxonomy" id="2800819"/>
    <lineage>
        <taxon>Bacteria</taxon>
        <taxon>Bacillati</taxon>
        <taxon>Actinomycetota</taxon>
        <taxon>Actinomycetes</taxon>
        <taxon>Pseudonocardiales</taxon>
        <taxon>Pseudonocardiaceae</taxon>
        <taxon>Pseudonocardia</taxon>
    </lineage>
</organism>
<feature type="compositionally biased region" description="Low complexity" evidence="6">
    <location>
        <begin position="1"/>
        <end position="19"/>
    </location>
</feature>
<feature type="transmembrane region" description="Helical" evidence="7">
    <location>
        <begin position="145"/>
        <end position="167"/>
    </location>
</feature>
<keyword evidence="7" id="KW-0812">Transmembrane</keyword>
<dbReference type="RefSeq" id="WP_252437672.1">
    <property type="nucleotide sequence ID" value="NZ_JAGSOV010000023.1"/>
</dbReference>
<dbReference type="PROSITE" id="PS51002">
    <property type="entry name" value="CYTB_NTER"/>
    <property type="match status" value="1"/>
</dbReference>
<accession>A0ABT0ZY57</accession>
<evidence type="ECO:0000313" key="9">
    <source>
        <dbReference type="EMBL" id="MCO1655682.1"/>
    </source>
</evidence>
<dbReference type="InterPro" id="IPR005797">
    <property type="entry name" value="Cyt_b/b6_N"/>
</dbReference>
<feature type="transmembrane region" description="Helical" evidence="7">
    <location>
        <begin position="410"/>
        <end position="429"/>
    </location>
</feature>
<name>A0ABT0ZY57_9PSEU</name>
<keyword evidence="7" id="KW-1133">Transmembrane helix</keyword>
<evidence type="ECO:0000256" key="5">
    <source>
        <dbReference type="ARBA" id="ARBA00029568"/>
    </source>
</evidence>
<dbReference type="PANTHER" id="PTHR19271">
    <property type="entry name" value="CYTOCHROME B"/>
    <property type="match status" value="1"/>
</dbReference>
<evidence type="ECO:0000256" key="3">
    <source>
        <dbReference type="ARBA" id="ARBA00016116"/>
    </source>
</evidence>
<dbReference type="EMBL" id="JAGSOV010000023">
    <property type="protein sequence ID" value="MCO1655682.1"/>
    <property type="molecule type" value="Genomic_DNA"/>
</dbReference>
<feature type="transmembrane region" description="Helical" evidence="7">
    <location>
        <begin position="179"/>
        <end position="199"/>
    </location>
</feature>
<evidence type="ECO:0000259" key="8">
    <source>
        <dbReference type="PROSITE" id="PS51002"/>
    </source>
</evidence>
<reference evidence="9" key="1">
    <citation type="submission" date="2021-04" db="EMBL/GenBank/DDBJ databases">
        <title>Pseudonocardia sp. nov., isolated from sandy soil of mangrove forest.</title>
        <authorList>
            <person name="Zan Z."/>
            <person name="Huang R."/>
            <person name="Liu W."/>
        </authorList>
    </citation>
    <scope>NUCLEOTIDE SEQUENCE</scope>
    <source>
        <strain evidence="9">S2-4</strain>
    </source>
</reference>
<dbReference type="InterPro" id="IPR016174">
    <property type="entry name" value="Di-haem_cyt_TM"/>
</dbReference>
<proteinExistence type="predicted"/>
<dbReference type="Gene3D" id="1.20.810.10">
    <property type="entry name" value="Cytochrome Bc1 Complex, Chain C"/>
    <property type="match status" value="1"/>
</dbReference>
<comment type="caution">
    <text evidence="9">The sequence shown here is derived from an EMBL/GenBank/DDBJ whole genome shotgun (WGS) entry which is preliminary data.</text>
</comment>
<feature type="transmembrane region" description="Helical" evidence="7">
    <location>
        <begin position="333"/>
        <end position="354"/>
    </location>
</feature>
<dbReference type="Proteomes" id="UP001165283">
    <property type="component" value="Unassembled WGS sequence"/>
</dbReference>
<feature type="transmembrane region" description="Helical" evidence="7">
    <location>
        <begin position="43"/>
        <end position="65"/>
    </location>
</feature>
<evidence type="ECO:0000256" key="7">
    <source>
        <dbReference type="SAM" id="Phobius"/>
    </source>
</evidence>
<evidence type="ECO:0000313" key="10">
    <source>
        <dbReference type="Proteomes" id="UP001165283"/>
    </source>
</evidence>
<evidence type="ECO:0000256" key="1">
    <source>
        <dbReference type="ARBA" id="ARBA00001971"/>
    </source>
</evidence>
<feature type="transmembrane region" description="Helical" evidence="7">
    <location>
        <begin position="380"/>
        <end position="404"/>
    </location>
</feature>
<feature type="region of interest" description="Disordered" evidence="6">
    <location>
        <begin position="1"/>
        <end position="23"/>
    </location>
</feature>
<sequence length="503" mass="54143">MSATTTGGSGPGRTTSAPGAREQRSPLAAAVRGRLHAVVPRHWSVLFGQVAVGSFVVLVLSGLYLELFFDPSMATTVYDGPYENLRGVGVSHAYDSALAISFEVRGGLFVRQLHNWAASLFVAALLAGLVVAFFSGAFRRPRRSIWVVGVLLLFVGVLTAFTGVLLPDDLLSGTSLRMISGYLLSIPVAGTWLHWMLFGSEFPGTEVIPRLHVAHLVLAVVIGALFAVRAVLHARHGHPQYPGSGRSEGDVVGVRVLPGYAARSAAQFTAMVGVLAAMAAAFQVNPIWAYGPANPAHVSGGSTSPWYFGWVDGAVRLWPAWEIRLGEYTVPPWFWPSMVFLPLSFVALALYPVLESRFTRDTAHHHLLQRPRDVPARTSLGVLVAAFYGCLQLAAATDVLAFTFHLSTDAVFWAGRVAVFVVPALAYAVTYRVCLGLQMADRAVLEHGIETGLVRRLPHGGYVEVHHPLAGFDEHGRPVRPAYRGAPVPKRMNQLVAAGPPAD</sequence>
<keyword evidence="7" id="KW-0472">Membrane</keyword>
<comment type="catalytic activity">
    <reaction evidence="4">
        <text>a quinol + 2 Fe(III)-[cytochrome c](out) = a quinone + 2 Fe(II)-[cytochrome c](out) + 2 H(+)(out)</text>
        <dbReference type="Rhea" id="RHEA:11484"/>
        <dbReference type="Rhea" id="RHEA-COMP:10350"/>
        <dbReference type="Rhea" id="RHEA-COMP:14399"/>
        <dbReference type="ChEBI" id="CHEBI:15378"/>
        <dbReference type="ChEBI" id="CHEBI:24646"/>
        <dbReference type="ChEBI" id="CHEBI:29033"/>
        <dbReference type="ChEBI" id="CHEBI:29034"/>
        <dbReference type="ChEBI" id="CHEBI:132124"/>
        <dbReference type="EC" id="7.1.1.8"/>
    </reaction>
</comment>
<evidence type="ECO:0000256" key="2">
    <source>
        <dbReference type="ARBA" id="ARBA00012951"/>
    </source>
</evidence>